<accession>Q1N3Y8</accession>
<reference evidence="7 8" key="1">
    <citation type="submission" date="2006-03" db="EMBL/GenBank/DDBJ databases">
        <authorList>
            <person name="Pinhassi J."/>
            <person name="Pedros-Alio C."/>
            <person name="Ferriera S."/>
            <person name="Johnson J."/>
            <person name="Kravitz S."/>
            <person name="Halpern A."/>
            <person name="Remington K."/>
            <person name="Beeson K."/>
            <person name="Tran B."/>
            <person name="Rogers Y.-H."/>
            <person name="Friedman R."/>
            <person name="Venter J.C."/>
        </authorList>
    </citation>
    <scope>NUCLEOTIDE SEQUENCE [LARGE SCALE GENOMIC DNA]</scope>
    <source>
        <strain evidence="7 8">RED65</strain>
    </source>
</reference>
<dbReference type="GO" id="GO:0016788">
    <property type="term" value="F:hydrolase activity, acting on ester bonds"/>
    <property type="evidence" value="ECO:0007669"/>
    <property type="project" value="InterPro"/>
</dbReference>
<evidence type="ECO:0000256" key="2">
    <source>
        <dbReference type="ARBA" id="ARBA00022723"/>
    </source>
</evidence>
<name>Q1N3Y8_9GAMM</name>
<keyword evidence="2" id="KW-0479">Metal-binding</keyword>
<evidence type="ECO:0000256" key="4">
    <source>
        <dbReference type="ARBA" id="ARBA00022801"/>
    </source>
</evidence>
<evidence type="ECO:0000256" key="1">
    <source>
        <dbReference type="ARBA" id="ARBA00022722"/>
    </source>
</evidence>
<dbReference type="Gene3D" id="1.10.575.10">
    <property type="entry name" value="P1 Nuclease"/>
    <property type="match status" value="1"/>
</dbReference>
<dbReference type="InterPro" id="IPR008947">
    <property type="entry name" value="PLipase_C/P1_nuclease_dom_sf"/>
</dbReference>
<evidence type="ECO:0000313" key="7">
    <source>
        <dbReference type="EMBL" id="EAT13077.1"/>
    </source>
</evidence>
<keyword evidence="8" id="KW-1185">Reference proteome</keyword>
<keyword evidence="4" id="KW-0378">Hydrolase</keyword>
<keyword evidence="1" id="KW-0540">Nuclease</keyword>
<gene>
    <name evidence="7" type="ORF">RED65_15312</name>
</gene>
<evidence type="ECO:0000256" key="5">
    <source>
        <dbReference type="ARBA" id="ARBA00023157"/>
    </source>
</evidence>
<dbReference type="GO" id="GO:0006308">
    <property type="term" value="P:DNA catabolic process"/>
    <property type="evidence" value="ECO:0007669"/>
    <property type="project" value="InterPro"/>
</dbReference>
<keyword evidence="6" id="KW-0325">Glycoprotein</keyword>
<dbReference type="CDD" id="cd11010">
    <property type="entry name" value="S1-P1_nuclease"/>
    <property type="match status" value="1"/>
</dbReference>
<keyword evidence="5" id="KW-1015">Disulfide bond</keyword>
<comment type="caution">
    <text evidence="7">The sequence shown here is derived from an EMBL/GenBank/DDBJ whole genome shotgun (WGS) entry which is preliminary data.</text>
</comment>
<keyword evidence="3 7" id="KW-0255">Endonuclease</keyword>
<dbReference type="Pfam" id="PF02265">
    <property type="entry name" value="S1-P1_nuclease"/>
    <property type="match status" value="1"/>
</dbReference>
<dbReference type="PANTHER" id="PTHR33146:SF26">
    <property type="entry name" value="ENDONUCLEASE 4"/>
    <property type="match status" value="1"/>
</dbReference>
<sequence>MVAAAAWPQLTPYAKHQIESILGFGREKFVNASVWADHIKSDQRFNHLKPLHYVNLPKGSTQYKQQRDCPEGQCIVQAIYDFSEYARSGSEREQAMAVRMLIHLIADIHQPLHAGYKEDRGGNWFEVKYQDYTLSLHKLWDHQLVERFHENWQQGSTELLKDMPKATLYSPEKWAEISHALVERSVYETQENRLVSEAYLEMADDVTHRQLQLASWRLAMWLNQLW</sequence>
<organism evidence="7 8">
    <name type="scientific">Bermanella marisrubri</name>
    <dbReference type="NCBI Taxonomy" id="207949"/>
    <lineage>
        <taxon>Bacteria</taxon>
        <taxon>Pseudomonadati</taxon>
        <taxon>Pseudomonadota</taxon>
        <taxon>Gammaproteobacteria</taxon>
        <taxon>Oceanospirillales</taxon>
        <taxon>Oceanospirillaceae</taxon>
        <taxon>Bermanella</taxon>
    </lineage>
</organism>
<dbReference type="EMBL" id="AAQH01000003">
    <property type="protein sequence ID" value="EAT13077.1"/>
    <property type="molecule type" value="Genomic_DNA"/>
</dbReference>
<dbReference type="HOGENOM" id="CLU_044365_1_0_6"/>
<protein>
    <submittedName>
        <fullName evidence="7">Probable endonuclease</fullName>
    </submittedName>
</protein>
<dbReference type="Proteomes" id="UP000004263">
    <property type="component" value="Unassembled WGS sequence"/>
</dbReference>
<evidence type="ECO:0000256" key="6">
    <source>
        <dbReference type="ARBA" id="ARBA00023180"/>
    </source>
</evidence>
<proteinExistence type="predicted"/>
<dbReference type="GO" id="GO:0004519">
    <property type="term" value="F:endonuclease activity"/>
    <property type="evidence" value="ECO:0007669"/>
    <property type="project" value="UniProtKB-KW"/>
</dbReference>
<dbReference type="GO" id="GO:0046872">
    <property type="term" value="F:metal ion binding"/>
    <property type="evidence" value="ECO:0007669"/>
    <property type="project" value="UniProtKB-KW"/>
</dbReference>
<evidence type="ECO:0000256" key="3">
    <source>
        <dbReference type="ARBA" id="ARBA00022759"/>
    </source>
</evidence>
<evidence type="ECO:0000313" key="8">
    <source>
        <dbReference type="Proteomes" id="UP000004263"/>
    </source>
</evidence>
<dbReference type="STRING" id="207949.RED65_15312"/>
<dbReference type="GO" id="GO:0003676">
    <property type="term" value="F:nucleic acid binding"/>
    <property type="evidence" value="ECO:0007669"/>
    <property type="project" value="InterPro"/>
</dbReference>
<dbReference type="SUPFAM" id="SSF48537">
    <property type="entry name" value="Phospholipase C/P1 nuclease"/>
    <property type="match status" value="1"/>
</dbReference>
<dbReference type="AlphaFoldDB" id="Q1N3Y8"/>
<dbReference type="PANTHER" id="PTHR33146">
    <property type="entry name" value="ENDONUCLEASE 4"/>
    <property type="match status" value="1"/>
</dbReference>
<dbReference type="InterPro" id="IPR003154">
    <property type="entry name" value="S1/P1nuclease"/>
</dbReference>